<gene>
    <name evidence="8 10" type="primary">mobA</name>
    <name evidence="10" type="ORF">EGX47_07705</name>
</gene>
<feature type="binding site" evidence="8">
    <location>
        <position position="87"/>
    </location>
    <ligand>
        <name>GTP</name>
        <dbReference type="ChEBI" id="CHEBI:37565"/>
    </ligand>
</feature>
<dbReference type="InterPro" id="IPR025877">
    <property type="entry name" value="MobA-like_NTP_Trfase"/>
</dbReference>
<keyword evidence="7 8" id="KW-0501">Molybdenum cofactor biosynthesis</keyword>
<dbReference type="HAMAP" id="MF_00316">
    <property type="entry name" value="MobA"/>
    <property type="match status" value="1"/>
</dbReference>
<sequence length="213" mass="23281">MLFTDTIPVSIGCSGAIEMQPNITGVILAGGRSSRMGGNDKGLIPLNGKPLFQYVIDRFKPQVSDLVINANRNQGLYKESGIPVIDDIITGFVGPLAGMHAGLSYASTEWVVFAPCDVPALPSDLVSQLWQGKKQALAAYANDDERAHPTFALMHISLKTQLADYLIRGDRKLMLFLDSINAQRVKFSGKADLFSNLNTPADCDLWEQKRRGQ</sequence>
<keyword evidence="4 8" id="KW-0547">Nucleotide-binding</keyword>
<dbReference type="Proteomes" id="UP000268669">
    <property type="component" value="Chromosome"/>
</dbReference>
<evidence type="ECO:0000256" key="2">
    <source>
        <dbReference type="ARBA" id="ARBA00022679"/>
    </source>
</evidence>
<feature type="domain" description="MobA-like NTP transferase" evidence="9">
    <location>
        <begin position="25"/>
        <end position="177"/>
    </location>
</feature>
<dbReference type="EC" id="2.7.7.77" evidence="8"/>
<keyword evidence="2 8" id="KW-0808">Transferase</keyword>
<proteinExistence type="inferred from homology"/>
<dbReference type="EMBL" id="CP033713">
    <property type="protein sequence ID" value="AYW91213.1"/>
    <property type="molecule type" value="Genomic_DNA"/>
</dbReference>
<keyword evidence="6 8" id="KW-0342">GTP-binding</keyword>
<feature type="binding site" evidence="8">
    <location>
        <position position="117"/>
    </location>
    <ligand>
        <name>Mg(2+)</name>
        <dbReference type="ChEBI" id="CHEBI:18420"/>
    </ligand>
</feature>
<dbReference type="Gene3D" id="3.90.550.10">
    <property type="entry name" value="Spore Coat Polysaccharide Biosynthesis Protein SpsA, Chain A"/>
    <property type="match status" value="1"/>
</dbReference>
<evidence type="ECO:0000256" key="4">
    <source>
        <dbReference type="ARBA" id="ARBA00022741"/>
    </source>
</evidence>
<dbReference type="GO" id="GO:0016779">
    <property type="term" value="F:nucleotidyltransferase activity"/>
    <property type="evidence" value="ECO:0007669"/>
    <property type="project" value="UniProtKB-KW"/>
</dbReference>
<accession>A0ABN5R2H4</accession>
<comment type="cofactor">
    <cofactor evidence="8">
        <name>Mg(2+)</name>
        <dbReference type="ChEBI" id="CHEBI:18420"/>
    </cofactor>
</comment>
<feature type="binding site" evidence="8">
    <location>
        <position position="69"/>
    </location>
    <ligand>
        <name>GTP</name>
        <dbReference type="ChEBI" id="CHEBI:37565"/>
    </ligand>
</feature>
<dbReference type="InterPro" id="IPR029044">
    <property type="entry name" value="Nucleotide-diphossugar_trans"/>
</dbReference>
<feature type="binding site" evidence="8">
    <location>
        <position position="41"/>
    </location>
    <ligand>
        <name>GTP</name>
        <dbReference type="ChEBI" id="CHEBI:37565"/>
    </ligand>
</feature>
<organism evidence="10 11">
    <name type="scientific">Yersinia pseudotuberculosis</name>
    <dbReference type="NCBI Taxonomy" id="633"/>
    <lineage>
        <taxon>Bacteria</taxon>
        <taxon>Pseudomonadati</taxon>
        <taxon>Pseudomonadota</taxon>
        <taxon>Gammaproteobacteria</taxon>
        <taxon>Enterobacterales</taxon>
        <taxon>Yersiniaceae</taxon>
        <taxon>Yersinia</taxon>
    </lineage>
</organism>
<feature type="binding site" evidence="8">
    <location>
        <position position="117"/>
    </location>
    <ligand>
        <name>GTP</name>
        <dbReference type="ChEBI" id="CHEBI:37565"/>
    </ligand>
</feature>
<dbReference type="InterPro" id="IPR013482">
    <property type="entry name" value="Molybde_CF_guanTrfase"/>
</dbReference>
<keyword evidence="3 8" id="KW-0479">Metal-binding</keyword>
<dbReference type="CDD" id="cd02503">
    <property type="entry name" value="MobA"/>
    <property type="match status" value="1"/>
</dbReference>
<evidence type="ECO:0000256" key="3">
    <source>
        <dbReference type="ARBA" id="ARBA00022723"/>
    </source>
</evidence>
<evidence type="ECO:0000256" key="1">
    <source>
        <dbReference type="ARBA" id="ARBA00022490"/>
    </source>
</evidence>
<keyword evidence="5 8" id="KW-0460">Magnesium</keyword>
<protein>
    <recommendedName>
        <fullName evidence="8">Molybdenum cofactor guanylyltransferase</fullName>
        <shortName evidence="8">MoCo guanylyltransferase</shortName>
        <ecNumber evidence="8">2.7.7.77</ecNumber>
    </recommendedName>
    <alternativeName>
        <fullName evidence="8">GTP:molybdopterin guanylyltransferase</fullName>
    </alternativeName>
    <alternativeName>
        <fullName evidence="8">Mo-MPT guanylyltransferase</fullName>
    </alternativeName>
    <alternativeName>
        <fullName evidence="8">Molybdopterin guanylyltransferase</fullName>
    </alternativeName>
    <alternativeName>
        <fullName evidence="8">Molybdopterin-guanine dinucleotide synthase</fullName>
        <shortName evidence="8">MGD synthase</shortName>
    </alternativeName>
</protein>
<dbReference type="NCBIfam" id="TIGR02665">
    <property type="entry name" value="molyb_mobA"/>
    <property type="match status" value="1"/>
</dbReference>
<name>A0ABN5R2H4_YERPU</name>
<keyword evidence="10" id="KW-0548">Nucleotidyltransferase</keyword>
<evidence type="ECO:0000256" key="6">
    <source>
        <dbReference type="ARBA" id="ARBA00023134"/>
    </source>
</evidence>
<dbReference type="PANTHER" id="PTHR19136">
    <property type="entry name" value="MOLYBDENUM COFACTOR GUANYLYLTRANSFERASE"/>
    <property type="match status" value="1"/>
</dbReference>
<keyword evidence="1 8" id="KW-0963">Cytoplasm</keyword>
<dbReference type="Pfam" id="PF12804">
    <property type="entry name" value="NTP_transf_3"/>
    <property type="match status" value="1"/>
</dbReference>
<comment type="similarity">
    <text evidence="8">Belongs to the MobA family.</text>
</comment>
<comment type="domain">
    <text evidence="8">The N-terminal domain determines nucleotide recognition and specific binding, while the C-terminal domain determines the specific binding to the target protein.</text>
</comment>
<comment type="catalytic activity">
    <reaction evidence="8">
        <text>Mo-molybdopterin + GTP + H(+) = Mo-molybdopterin guanine dinucleotide + diphosphate</text>
        <dbReference type="Rhea" id="RHEA:34243"/>
        <dbReference type="ChEBI" id="CHEBI:15378"/>
        <dbReference type="ChEBI" id="CHEBI:33019"/>
        <dbReference type="ChEBI" id="CHEBI:37565"/>
        <dbReference type="ChEBI" id="CHEBI:71302"/>
        <dbReference type="ChEBI" id="CHEBI:71310"/>
        <dbReference type="EC" id="2.7.7.77"/>
    </reaction>
</comment>
<evidence type="ECO:0000313" key="11">
    <source>
        <dbReference type="Proteomes" id="UP000268669"/>
    </source>
</evidence>
<reference evidence="10" key="1">
    <citation type="submission" date="2018-11" db="EMBL/GenBank/DDBJ databases">
        <title>FDA dAtabase for Regulatory Grade micrObial Sequences (FDA-ARGOS): Supporting development and validation of Infectious Disease Dx tests.</title>
        <authorList>
            <person name="Bliska J."/>
            <person name="Cleland M.-M."/>
            <person name="Tallon L."/>
            <person name="Sadzewicz L."/>
            <person name="Zhao X."/>
            <person name="Vavikolanu K."/>
            <person name="Mehta A."/>
            <person name="Aluvathingal J."/>
            <person name="Nadendla S."/>
            <person name="Yan Y."/>
            <person name="Sichtig H."/>
        </authorList>
    </citation>
    <scope>NUCLEOTIDE SEQUENCE [LARGE SCALE GENOMIC DNA]</scope>
    <source>
        <strain evidence="10">FDAARGOS_581</strain>
    </source>
</reference>
<evidence type="ECO:0000259" key="9">
    <source>
        <dbReference type="Pfam" id="PF12804"/>
    </source>
</evidence>
<dbReference type="SUPFAM" id="SSF53448">
    <property type="entry name" value="Nucleotide-diphospho-sugar transferases"/>
    <property type="match status" value="1"/>
</dbReference>
<evidence type="ECO:0000256" key="8">
    <source>
        <dbReference type="HAMAP-Rule" id="MF_00316"/>
    </source>
</evidence>
<comment type="subcellular location">
    <subcellularLocation>
        <location evidence="8">Cytoplasm</location>
    </subcellularLocation>
</comment>
<feature type="binding site" evidence="8">
    <location>
        <begin position="28"/>
        <end position="30"/>
    </location>
    <ligand>
        <name>GTP</name>
        <dbReference type="ChEBI" id="CHEBI:37565"/>
    </ligand>
</feature>
<comment type="function">
    <text evidence="8">Transfers a GMP moiety from GTP to Mo-molybdopterin (Mo-MPT) cofactor (Moco or molybdenum cofactor) to form Mo-molybdopterin guanine dinucleotide (Mo-MGD) cofactor.</text>
</comment>
<evidence type="ECO:0000256" key="5">
    <source>
        <dbReference type="ARBA" id="ARBA00022842"/>
    </source>
</evidence>
<comment type="subunit">
    <text evidence="8">Monomer.</text>
</comment>
<evidence type="ECO:0000313" key="10">
    <source>
        <dbReference type="EMBL" id="AYW91213.1"/>
    </source>
</evidence>
<keyword evidence="11" id="KW-1185">Reference proteome</keyword>
<evidence type="ECO:0000256" key="7">
    <source>
        <dbReference type="ARBA" id="ARBA00023150"/>
    </source>
</evidence>
<dbReference type="PANTHER" id="PTHR19136:SF81">
    <property type="entry name" value="MOLYBDENUM COFACTOR GUANYLYLTRANSFERASE"/>
    <property type="match status" value="1"/>
</dbReference>